<dbReference type="Gene3D" id="2.60.120.370">
    <property type="entry name" value="YhcH/YjgK/YiaL"/>
    <property type="match status" value="1"/>
</dbReference>
<evidence type="ECO:0000313" key="1">
    <source>
        <dbReference type="EMBL" id="MEC0238870.1"/>
    </source>
</evidence>
<dbReference type="Pfam" id="PF04074">
    <property type="entry name" value="DUF386"/>
    <property type="match status" value="1"/>
</dbReference>
<name>A0ABU6GJI5_9BACL</name>
<sequence length="155" mass="18189">MIVGSLEHWAKEREFAHPVLRKAIDYLHDMDYSILEEGKYPIWEQDMFAIISRIQTKPASIQFAEKHECFLDIHYVIEGEETIGWQLQNDQTEPFESSPEEDYSLFAELESESMIRLKPGMYTVLFPEDIHRPGLTDAEPSDVRKVVIKINRNLF</sequence>
<dbReference type="Proteomes" id="UP001344632">
    <property type="component" value="Unassembled WGS sequence"/>
</dbReference>
<dbReference type="InterPro" id="IPR037012">
    <property type="entry name" value="NanQ/TabA/YiaL_sf"/>
</dbReference>
<keyword evidence="2" id="KW-1185">Reference proteome</keyword>
<evidence type="ECO:0000313" key="2">
    <source>
        <dbReference type="Proteomes" id="UP001344632"/>
    </source>
</evidence>
<comment type="caution">
    <text evidence="1">The sequence shown here is derived from an EMBL/GenBank/DDBJ whole genome shotgun (WGS) entry which is preliminary data.</text>
</comment>
<protein>
    <submittedName>
        <fullName evidence="1">YhcH/YjgK/YiaL family protein</fullName>
    </submittedName>
</protein>
<dbReference type="InterPro" id="IPR004375">
    <property type="entry name" value="NanQ/TabA/YiaL"/>
</dbReference>
<dbReference type="PANTHER" id="PTHR34986:SF1">
    <property type="entry name" value="PROTEIN YIAL"/>
    <property type="match status" value="1"/>
</dbReference>
<dbReference type="EMBL" id="JARLKZ010000002">
    <property type="protein sequence ID" value="MEC0238870.1"/>
    <property type="molecule type" value="Genomic_DNA"/>
</dbReference>
<reference evidence="1 2" key="1">
    <citation type="submission" date="2023-03" db="EMBL/GenBank/DDBJ databases">
        <title>Bacillus Genome Sequencing.</title>
        <authorList>
            <person name="Dunlap C."/>
        </authorList>
    </citation>
    <scope>NUCLEOTIDE SEQUENCE [LARGE SCALE GENOMIC DNA]</scope>
    <source>
        <strain evidence="1 2">BD-525</strain>
    </source>
</reference>
<dbReference type="RefSeq" id="WP_326085676.1">
    <property type="nucleotide sequence ID" value="NZ_JARLKZ010000002.1"/>
</dbReference>
<dbReference type="SUPFAM" id="SSF51197">
    <property type="entry name" value="Clavaminate synthase-like"/>
    <property type="match status" value="1"/>
</dbReference>
<organism evidence="1 2">
    <name type="scientific">Paenibacillus dokdonensis</name>
    <dbReference type="NCBI Taxonomy" id="2567944"/>
    <lineage>
        <taxon>Bacteria</taxon>
        <taxon>Bacillati</taxon>
        <taxon>Bacillota</taxon>
        <taxon>Bacilli</taxon>
        <taxon>Bacillales</taxon>
        <taxon>Paenibacillaceae</taxon>
        <taxon>Paenibacillus</taxon>
    </lineage>
</organism>
<gene>
    <name evidence="1" type="ORF">P4H66_03170</name>
</gene>
<proteinExistence type="predicted"/>
<accession>A0ABU6GJI5</accession>
<dbReference type="NCBIfam" id="TIGR00022">
    <property type="entry name" value="YhcH/YjgK/YiaL family protein"/>
    <property type="match status" value="1"/>
</dbReference>
<dbReference type="PANTHER" id="PTHR34986">
    <property type="entry name" value="EVOLVED BETA-GALACTOSIDASE SUBUNIT BETA"/>
    <property type="match status" value="1"/>
</dbReference>